<keyword evidence="1" id="KW-0472">Membrane</keyword>
<dbReference type="RefSeq" id="WP_202860493.1">
    <property type="nucleotide sequence ID" value="NZ_CP089411.1"/>
</dbReference>
<evidence type="ECO:0000256" key="1">
    <source>
        <dbReference type="SAM" id="Phobius"/>
    </source>
</evidence>
<name>A0AAD3UI69_KLEOX</name>
<evidence type="ECO:0000313" key="3">
    <source>
        <dbReference type="Proteomes" id="UP000868497"/>
    </source>
</evidence>
<reference evidence="2" key="1">
    <citation type="journal article" date="2018" name="Genome Biol.">
        <title>SKESA: strategic k-mer extension for scrupulous assemblies.</title>
        <authorList>
            <person name="Souvorov A."/>
            <person name="Agarwala R."/>
            <person name="Lipman D.J."/>
        </authorList>
    </citation>
    <scope>NUCLEOTIDE SEQUENCE</scope>
    <source>
        <strain evidence="2">AUSMDU00005748</strain>
    </source>
</reference>
<keyword evidence="1" id="KW-1133">Transmembrane helix</keyword>
<comment type="caution">
    <text evidence="2">The sequence shown here is derived from an EMBL/GenBank/DDBJ whole genome shotgun (WGS) entry which is preliminary data.</text>
</comment>
<evidence type="ECO:0000313" key="2">
    <source>
        <dbReference type="EMBL" id="HAU4356473.1"/>
    </source>
</evidence>
<accession>A0AAD3UI69</accession>
<protein>
    <submittedName>
        <fullName evidence="2">Uncharacterized protein</fullName>
    </submittedName>
</protein>
<proteinExistence type="predicted"/>
<sequence length="75" mass="8545">MKLTINTEYIENLILTFMVGLPIVATVAVAWQTWYKHKSDPDTFGKHWRVWRNAILTLILSARVGFGLVLASLTN</sequence>
<dbReference type="EMBL" id="DACXIC010000008">
    <property type="protein sequence ID" value="HAU4356473.1"/>
    <property type="molecule type" value="Genomic_DNA"/>
</dbReference>
<feature type="transmembrane region" description="Helical" evidence="1">
    <location>
        <begin position="54"/>
        <end position="73"/>
    </location>
</feature>
<keyword evidence="1" id="KW-0812">Transmembrane</keyword>
<dbReference type="AlphaFoldDB" id="A0AAD3UI69"/>
<dbReference type="Proteomes" id="UP000868497">
    <property type="component" value="Unassembled WGS sequence"/>
</dbReference>
<gene>
    <name evidence="2" type="ORF">F6W21_09040</name>
</gene>
<feature type="transmembrane region" description="Helical" evidence="1">
    <location>
        <begin position="12"/>
        <end position="34"/>
    </location>
</feature>
<reference evidence="2" key="2">
    <citation type="submission" date="2019-09" db="EMBL/GenBank/DDBJ databases">
        <authorList>
            <consortium name="NCBI Pathogen Detection Project"/>
        </authorList>
    </citation>
    <scope>NUCLEOTIDE SEQUENCE</scope>
    <source>
        <strain evidence="2">AUSMDU00005748</strain>
    </source>
</reference>
<organism evidence="2 3">
    <name type="scientific">Klebsiella oxytoca</name>
    <dbReference type="NCBI Taxonomy" id="571"/>
    <lineage>
        <taxon>Bacteria</taxon>
        <taxon>Pseudomonadati</taxon>
        <taxon>Pseudomonadota</taxon>
        <taxon>Gammaproteobacteria</taxon>
        <taxon>Enterobacterales</taxon>
        <taxon>Enterobacteriaceae</taxon>
        <taxon>Klebsiella/Raoultella group</taxon>
        <taxon>Klebsiella</taxon>
    </lineage>
</organism>